<comment type="similarity">
    <text evidence="6">Belongs to the TRAFAC class myosin-kinesin ATPase superfamily. Kinesin family.</text>
</comment>
<feature type="binding site" evidence="6">
    <location>
        <begin position="97"/>
        <end position="104"/>
    </location>
    <ligand>
        <name>ATP</name>
        <dbReference type="ChEBI" id="CHEBI:30616"/>
    </ligand>
</feature>
<proteinExistence type="inferred from homology"/>
<protein>
    <submittedName>
        <fullName evidence="10">Kinesin</fullName>
    </submittedName>
</protein>
<evidence type="ECO:0000256" key="2">
    <source>
        <dbReference type="ARBA" id="ARBA00022490"/>
    </source>
</evidence>
<dbReference type="GeneID" id="25565063"/>
<feature type="coiled-coil region" evidence="7">
    <location>
        <begin position="791"/>
        <end position="843"/>
    </location>
</feature>
<evidence type="ECO:0000256" key="8">
    <source>
        <dbReference type="SAM" id="MobiDB-lite"/>
    </source>
</evidence>
<sequence length="1296" mass="137236">MSSSISSGAGGAERVKVVLRIRPLIAKEKLASCKPCVQLPAGLPHAVVLGSGKAARDFDFDSVLPPTTDQARVFDAAVAPLLDGLFDGINSSILAYGQTASGKSYTMGTLPGASAASDATRGIIPRVIDAIFARMADESVDGAQFLLRVSFIEIYNETIRDLLNPELHAAVGATFLDRMRAKAARKKTSLKVREDADGVVTVVGATDQIVTTPAELTAAIATGTLARSTGATDMNAASNRSHCIITLTLERHAPGADTYTVAKLNLVDLAGSERLKRTHASGKRLAESKAINKGLLALGNVISALASSASHPQPSARTQVHVPYRSSKLTRVLQDSLGGSSRTVMLACISPADVNYAESLNTLKYASRARAITNHIRKHAQQGSSHLCALSAEVEQLQLNLVKRALIRDHTGNKVTVGALLEDRAASLADLVKDEYYRNQIAAASSLIISSSMALRASVSRPPPSPPAPLSASDAVAPELLDRLAAADHEREQWLAFVSLLQERGLLDAELRAFLQDNVLVHVKPFAAPIPTPTLFTRPTTSAGPRRSASTSDLATSASAHRPLSAPSRPIGSDGGVLPAHVLDELEEAHAALADAQEDLARDEEIFAAKTAEIRQLHDLLAALQAENDALRSAAPGLTVPAARETTPAPSGDDRKLVAALGVSPAVGADVAPLASAPHPAHGSLMARMFAQRIEDANDNVLVIDDTLLDDDDSAIAPPPAAHASASADNVGLLHTRIAELEDMLHRRDHELAVVAAELAGGDTTGSRSMMLSGLDESELPLEAAVDDPVVLKLKAKNVKLTRRVKELSRELHAVGKDHATALASLDAALSKEKQTVASLTNKLETQARMLRIKSDQLHSARKKSRSPALDASTLSVASESTHDPLPAAPAVPTRKSVAPVDVPEVIVTDDELDAVVGQQRKLTKLEAALAEREADLERREQLLAQHASAQVKALRSSLNLRRSLDAVESKLEDAAEAEAAADNEAVALAYLGSQVDSLLLEKSQLEAALDDAAAGVTPEAVLVAELEDELDELDAKLAFVDESIAETQDEINASRASDAAGSATFLEATLSKLASLTSLDAATNLLKTYFLKIVELKEEVYVLDRVELPSLHLQLDEAHAQLAAAHDTLALARSDTAAKLDAAHKDTYYYKTTNKELKAKLRELMQAAVEQQALFEAEQEQYDALDAEARHLRAELDRLRAAQAAPPPATTVSPPVRAAPRASLRPLTADEISFRSNLTALSSSIGGAFGYEDDSLESSKMGSAAGKYFASTASFLDSTAHIESDADVPLGSPPR</sequence>
<dbReference type="GO" id="GO:0005737">
    <property type="term" value="C:cytoplasm"/>
    <property type="evidence" value="ECO:0007669"/>
    <property type="project" value="UniProtKB-SubCell"/>
</dbReference>
<dbReference type="PANTHER" id="PTHR47969">
    <property type="entry name" value="CHROMOSOME-ASSOCIATED KINESIN KIF4A-RELATED"/>
    <property type="match status" value="1"/>
</dbReference>
<evidence type="ECO:0000256" key="7">
    <source>
        <dbReference type="SAM" id="Coils"/>
    </source>
</evidence>
<keyword evidence="4 6" id="KW-0067">ATP-binding</keyword>
<dbReference type="GO" id="GO:0007052">
    <property type="term" value="P:mitotic spindle organization"/>
    <property type="evidence" value="ECO:0007669"/>
    <property type="project" value="TreeGrafter"/>
</dbReference>
<keyword evidence="2" id="KW-0963">Cytoplasm</keyword>
<evidence type="ECO:0000256" key="4">
    <source>
        <dbReference type="ARBA" id="ARBA00022840"/>
    </source>
</evidence>
<dbReference type="Gene3D" id="3.40.850.10">
    <property type="entry name" value="Kinesin motor domain"/>
    <property type="match status" value="1"/>
</dbReference>
<dbReference type="RefSeq" id="XP_013757141.1">
    <property type="nucleotide sequence ID" value="XM_013901687.1"/>
</dbReference>
<keyword evidence="3 6" id="KW-0547">Nucleotide-binding</keyword>
<evidence type="ECO:0000256" key="3">
    <source>
        <dbReference type="ARBA" id="ARBA00022741"/>
    </source>
</evidence>
<evidence type="ECO:0000259" key="9">
    <source>
        <dbReference type="PROSITE" id="PS50067"/>
    </source>
</evidence>
<dbReference type="STRING" id="461836.A0A0L0DCY0"/>
<dbReference type="SMART" id="SM00129">
    <property type="entry name" value="KISc"/>
    <property type="match status" value="1"/>
</dbReference>
<dbReference type="OrthoDB" id="3176171at2759"/>
<feature type="compositionally biased region" description="Low complexity" evidence="8">
    <location>
        <begin position="1211"/>
        <end position="1221"/>
    </location>
</feature>
<feature type="coiled-coil region" evidence="7">
    <location>
        <begin position="583"/>
        <end position="634"/>
    </location>
</feature>
<dbReference type="GO" id="GO:0051231">
    <property type="term" value="P:spindle elongation"/>
    <property type="evidence" value="ECO:0007669"/>
    <property type="project" value="TreeGrafter"/>
</dbReference>
<dbReference type="PRINTS" id="PR00380">
    <property type="entry name" value="KINESINHEAVY"/>
</dbReference>
<evidence type="ECO:0000313" key="10">
    <source>
        <dbReference type="EMBL" id="KNC49971.1"/>
    </source>
</evidence>
<dbReference type="GO" id="GO:0005524">
    <property type="term" value="F:ATP binding"/>
    <property type="evidence" value="ECO:0007669"/>
    <property type="project" value="UniProtKB-UniRule"/>
</dbReference>
<evidence type="ECO:0000256" key="1">
    <source>
        <dbReference type="ARBA" id="ARBA00004496"/>
    </source>
</evidence>
<comment type="subcellular location">
    <subcellularLocation>
        <location evidence="1">Cytoplasm</location>
    </subcellularLocation>
</comment>
<accession>A0A0L0DCY0</accession>
<dbReference type="PROSITE" id="PS00411">
    <property type="entry name" value="KINESIN_MOTOR_1"/>
    <property type="match status" value="1"/>
</dbReference>
<feature type="domain" description="Kinesin motor" evidence="9">
    <location>
        <begin position="14"/>
        <end position="372"/>
    </location>
</feature>
<dbReference type="InterPro" id="IPR027417">
    <property type="entry name" value="P-loop_NTPase"/>
</dbReference>
<dbReference type="Proteomes" id="UP000054408">
    <property type="component" value="Unassembled WGS sequence"/>
</dbReference>
<feature type="coiled-coil region" evidence="7">
    <location>
        <begin position="923"/>
        <end position="985"/>
    </location>
</feature>
<dbReference type="GO" id="GO:0008017">
    <property type="term" value="F:microtubule binding"/>
    <property type="evidence" value="ECO:0007669"/>
    <property type="project" value="InterPro"/>
</dbReference>
<feature type="coiled-coil region" evidence="7">
    <location>
        <begin position="1024"/>
        <end position="1051"/>
    </location>
</feature>
<dbReference type="PROSITE" id="PS50067">
    <property type="entry name" value="KINESIN_MOTOR_2"/>
    <property type="match status" value="1"/>
</dbReference>
<dbReference type="InterPro" id="IPR001752">
    <property type="entry name" value="Kinesin_motor_dom"/>
</dbReference>
<feature type="region of interest" description="Disordered" evidence="8">
    <location>
        <begin position="855"/>
        <end position="894"/>
    </location>
</feature>
<feature type="region of interest" description="Disordered" evidence="8">
    <location>
        <begin position="1203"/>
        <end position="1223"/>
    </location>
</feature>
<dbReference type="Pfam" id="PF00225">
    <property type="entry name" value="Kinesin"/>
    <property type="match status" value="1"/>
</dbReference>
<organism evidence="10 11">
    <name type="scientific">Thecamonas trahens ATCC 50062</name>
    <dbReference type="NCBI Taxonomy" id="461836"/>
    <lineage>
        <taxon>Eukaryota</taxon>
        <taxon>Apusozoa</taxon>
        <taxon>Apusomonadida</taxon>
        <taxon>Apusomonadidae</taxon>
        <taxon>Thecamonas</taxon>
    </lineage>
</organism>
<gene>
    <name evidence="10" type="ORF">AMSG_05724</name>
</gene>
<feature type="region of interest" description="Disordered" evidence="8">
    <location>
        <begin position="535"/>
        <end position="576"/>
    </location>
</feature>
<evidence type="ECO:0000256" key="5">
    <source>
        <dbReference type="ARBA" id="ARBA00023054"/>
    </source>
</evidence>
<keyword evidence="5 7" id="KW-0175">Coiled coil</keyword>
<dbReference type="GO" id="GO:0005875">
    <property type="term" value="C:microtubule associated complex"/>
    <property type="evidence" value="ECO:0007669"/>
    <property type="project" value="TreeGrafter"/>
</dbReference>
<dbReference type="eggNOG" id="KOG0244">
    <property type="taxonomic scope" value="Eukaryota"/>
</dbReference>
<dbReference type="GO" id="GO:0003777">
    <property type="term" value="F:microtubule motor activity"/>
    <property type="evidence" value="ECO:0007669"/>
    <property type="project" value="InterPro"/>
</dbReference>
<dbReference type="InterPro" id="IPR019821">
    <property type="entry name" value="Kinesin_motor_CS"/>
</dbReference>
<keyword evidence="6" id="KW-0505">Motor protein</keyword>
<dbReference type="SUPFAM" id="SSF52540">
    <property type="entry name" value="P-loop containing nucleoside triphosphate hydrolases"/>
    <property type="match status" value="1"/>
</dbReference>
<dbReference type="PANTHER" id="PTHR47969:SF15">
    <property type="entry name" value="CHROMOSOME-ASSOCIATED KINESIN KIF4A-RELATED"/>
    <property type="match status" value="1"/>
</dbReference>
<name>A0A0L0DCY0_THETB</name>
<keyword evidence="11" id="KW-1185">Reference proteome</keyword>
<dbReference type="InterPro" id="IPR036961">
    <property type="entry name" value="Kinesin_motor_dom_sf"/>
</dbReference>
<dbReference type="EMBL" id="GL349459">
    <property type="protein sequence ID" value="KNC49971.1"/>
    <property type="molecule type" value="Genomic_DNA"/>
</dbReference>
<feature type="coiled-coil region" evidence="7">
    <location>
        <begin position="1155"/>
        <end position="1203"/>
    </location>
</feature>
<dbReference type="InterPro" id="IPR027640">
    <property type="entry name" value="Kinesin-like_fam"/>
</dbReference>
<dbReference type="GO" id="GO:0007018">
    <property type="term" value="P:microtubule-based movement"/>
    <property type="evidence" value="ECO:0007669"/>
    <property type="project" value="InterPro"/>
</dbReference>
<feature type="compositionally biased region" description="Low complexity" evidence="8">
    <location>
        <begin position="548"/>
        <end position="560"/>
    </location>
</feature>
<reference evidence="10 11" key="1">
    <citation type="submission" date="2010-05" db="EMBL/GenBank/DDBJ databases">
        <title>The Genome Sequence of Thecamonas trahens ATCC 50062.</title>
        <authorList>
            <consortium name="The Broad Institute Genome Sequencing Platform"/>
            <person name="Russ C."/>
            <person name="Cuomo C."/>
            <person name="Shea T."/>
            <person name="Young S.K."/>
            <person name="Zeng Q."/>
            <person name="Koehrsen M."/>
            <person name="Haas B."/>
            <person name="Borodovsky M."/>
            <person name="Guigo R."/>
            <person name="Alvarado L."/>
            <person name="Berlin A."/>
            <person name="Bochicchio J."/>
            <person name="Borenstein D."/>
            <person name="Chapman S."/>
            <person name="Chen Z."/>
            <person name="Freedman E."/>
            <person name="Gellesch M."/>
            <person name="Goldberg J."/>
            <person name="Griggs A."/>
            <person name="Gujja S."/>
            <person name="Heilman E."/>
            <person name="Heiman D."/>
            <person name="Hepburn T."/>
            <person name="Howarth C."/>
            <person name="Jen D."/>
            <person name="Larson L."/>
            <person name="Mehta T."/>
            <person name="Park D."/>
            <person name="Pearson M."/>
            <person name="Roberts A."/>
            <person name="Saif S."/>
            <person name="Shenoy N."/>
            <person name="Sisk P."/>
            <person name="Stolte C."/>
            <person name="Sykes S."/>
            <person name="Thomson T."/>
            <person name="Walk T."/>
            <person name="White J."/>
            <person name="Yandava C."/>
            <person name="Burger G."/>
            <person name="Gray M.W."/>
            <person name="Holland P.W.H."/>
            <person name="King N."/>
            <person name="Lang F.B.F."/>
            <person name="Roger A.J."/>
            <person name="Ruiz-Trillo I."/>
            <person name="Lander E."/>
            <person name="Nusbaum C."/>
        </authorList>
    </citation>
    <scope>NUCLEOTIDE SEQUENCE [LARGE SCALE GENOMIC DNA]</scope>
    <source>
        <strain evidence="10 11">ATCC 50062</strain>
    </source>
</reference>
<evidence type="ECO:0000313" key="11">
    <source>
        <dbReference type="Proteomes" id="UP000054408"/>
    </source>
</evidence>
<evidence type="ECO:0000256" key="6">
    <source>
        <dbReference type="PROSITE-ProRule" id="PRU00283"/>
    </source>
</evidence>